<accession>A0A1S8XA75</accession>
<dbReference type="PANTHER" id="PTHR33667:SF7">
    <property type="entry name" value="RIKEN CDNA 1810020O05 GENE"/>
    <property type="match status" value="1"/>
</dbReference>
<dbReference type="Pfam" id="PF15084">
    <property type="entry name" value="DUF4550"/>
    <property type="match status" value="1"/>
</dbReference>
<dbReference type="InterPro" id="IPR027876">
    <property type="entry name" value="DUF4550"/>
</dbReference>
<dbReference type="Proteomes" id="UP000243686">
    <property type="component" value="Unassembled WGS sequence"/>
</dbReference>
<gene>
    <name evidence="2" type="ORF">X801_00467</name>
</gene>
<evidence type="ECO:0000259" key="1">
    <source>
        <dbReference type="Pfam" id="PF15084"/>
    </source>
</evidence>
<dbReference type="PANTHER" id="PTHR33667">
    <property type="entry name" value="SI:DKEY-57N24.6"/>
    <property type="match status" value="1"/>
</dbReference>
<dbReference type="EMBL" id="KV891516">
    <property type="protein sequence ID" value="OON23615.1"/>
    <property type="molecule type" value="Genomic_DNA"/>
</dbReference>
<reference evidence="2 3" key="1">
    <citation type="submission" date="2015-03" db="EMBL/GenBank/DDBJ databases">
        <title>Draft genome of the nematode, Opisthorchis viverrini.</title>
        <authorList>
            <person name="Mitreva M."/>
        </authorList>
    </citation>
    <scope>NUCLEOTIDE SEQUENCE [LARGE SCALE GENOMIC DNA]</scope>
    <source>
        <strain evidence="2">Khon Kaen</strain>
    </source>
</reference>
<sequence>MCESDVSKFHLDDGFPRFRRCLLGETCVCEEDTRTFTYTFSISIYAQSLSGLNDHLKDIKDSSPNRKEPKRTLKTMTPQYFHIEYSPTDEEHTLSTDAVIFSNNSAKVYPSGLAPKAVSPWRNGNKIWIAWIETTVIKFTEERLDKILRACRKGGVKFKIWDCKEKCAIQTRFDRPRAFENLAGDNQQTVEAIVGKVVKFCERNILCSEDSNTTAGCTRNRDMLSPPHRGCAKKYRTIRVWSPYLEIWSPRNCIYENCTPKTLPQTPRGKPNKTKASYSKTLLSDNSRKRNRDPLIEVLGSCCLVLNLAHCFVKQQAEMITVSKPTTVTRPATTTLSGSVLLTDETVLADVIVALQLEQPLLTETQCEYYKPVVVLTGLHSNQRILELLLGTPLILDLYDRVPKKEDKPGCLHDKKPTPFGCKPKDDQFGMLSTNDPLPLVANRWVNSKALAMDRHPYGRATIYLGEAVTLHQKMLQYSVPVSPLSGTDFDTTITMRTAKEDFRKKKTGYVGYLDSNCEIILTIDLNFDVGSLTNSTIHQEPRLSTVERFICWLELADGYERANDSRNLLQRLKLFILKTNGCSLGLPEDCSCDEIATKLKSCRADEMLFQSRRLSQDFNPDFKSKLTTGIHLSETKSHFIILEVGDPETATRIREQLEVMREAVGMNLLENSSLRFLDRLYLAQDFCIPELKLCARISELVRQPLNHVHDHAPRLTYCGINLIYTIKKTCTSLMDVVRMGLFPTSAMVDCISEAFSSPSAPGKLIHPNAAKGISCGPENLSCITYNQNQVARTRKEDPDYKQEKTTTNVGSTKIYPVKNAQPLRYSLFRSNASEVSYNYSIQKLNSAASARRKLWRRFAQLQVRCTYSDEFLKSGSFEATNKPLDFPSLLRA</sequence>
<keyword evidence="3" id="KW-1185">Reference proteome</keyword>
<feature type="domain" description="DUF4550" evidence="1">
    <location>
        <begin position="79"/>
        <end position="178"/>
    </location>
</feature>
<organism evidence="2 3">
    <name type="scientific">Opisthorchis viverrini</name>
    <name type="common">Southeast Asian liver fluke</name>
    <dbReference type="NCBI Taxonomy" id="6198"/>
    <lineage>
        <taxon>Eukaryota</taxon>
        <taxon>Metazoa</taxon>
        <taxon>Spiralia</taxon>
        <taxon>Lophotrochozoa</taxon>
        <taxon>Platyhelminthes</taxon>
        <taxon>Trematoda</taxon>
        <taxon>Digenea</taxon>
        <taxon>Opisthorchiida</taxon>
        <taxon>Opisthorchiata</taxon>
        <taxon>Opisthorchiidae</taxon>
        <taxon>Opisthorchis</taxon>
    </lineage>
</organism>
<protein>
    <recommendedName>
        <fullName evidence="1">DUF4550 domain-containing protein</fullName>
    </recommendedName>
</protein>
<proteinExistence type="predicted"/>
<evidence type="ECO:0000313" key="3">
    <source>
        <dbReference type="Proteomes" id="UP000243686"/>
    </source>
</evidence>
<name>A0A1S8XA75_OPIVI</name>
<dbReference type="AlphaFoldDB" id="A0A1S8XA75"/>
<evidence type="ECO:0000313" key="2">
    <source>
        <dbReference type="EMBL" id="OON23615.1"/>
    </source>
</evidence>